<accession>A4BST9</accession>
<keyword evidence="4 13" id="KW-0963">Cytoplasm</keyword>
<dbReference type="FunFam" id="3.40.1780.10:FF:000001">
    <property type="entry name" value="S-adenosylmethionine:tRNA ribosyltransferase-isomerase"/>
    <property type="match status" value="1"/>
</dbReference>
<comment type="subunit">
    <text evidence="3 13">Monomer.</text>
</comment>
<gene>
    <name evidence="13" type="primary">queA</name>
    <name evidence="14" type="ORF">NB231_00640</name>
</gene>
<dbReference type="InterPro" id="IPR036100">
    <property type="entry name" value="QueA_sf"/>
</dbReference>
<evidence type="ECO:0000256" key="12">
    <source>
        <dbReference type="ARBA" id="ARBA00076160"/>
    </source>
</evidence>
<dbReference type="PANTHER" id="PTHR30307">
    <property type="entry name" value="S-ADENOSYLMETHIONINE:TRNA RIBOSYLTRANSFERASE-ISOMERASE"/>
    <property type="match status" value="1"/>
</dbReference>
<dbReference type="Gene3D" id="2.40.10.240">
    <property type="entry name" value="QueA-like"/>
    <property type="match status" value="1"/>
</dbReference>
<comment type="similarity">
    <text evidence="9 13">Belongs to the QueA family.</text>
</comment>
<keyword evidence="14" id="KW-0413">Isomerase</keyword>
<comment type="pathway">
    <text evidence="2 13">tRNA modification; tRNA-queuosine biosynthesis.</text>
</comment>
<dbReference type="HOGENOM" id="CLU_039110_1_0_6"/>
<evidence type="ECO:0000256" key="13">
    <source>
        <dbReference type="HAMAP-Rule" id="MF_00113"/>
    </source>
</evidence>
<evidence type="ECO:0000256" key="2">
    <source>
        <dbReference type="ARBA" id="ARBA00004691"/>
    </source>
</evidence>
<evidence type="ECO:0000256" key="9">
    <source>
        <dbReference type="ARBA" id="ARBA00061210"/>
    </source>
</evidence>
<keyword evidence="15" id="KW-1185">Reference proteome</keyword>
<dbReference type="HAMAP" id="MF_00113">
    <property type="entry name" value="QueA"/>
    <property type="match status" value="1"/>
</dbReference>
<evidence type="ECO:0000256" key="6">
    <source>
        <dbReference type="ARBA" id="ARBA00022691"/>
    </source>
</evidence>
<dbReference type="STRING" id="314278.NB231_00640"/>
<evidence type="ECO:0000256" key="1">
    <source>
        <dbReference type="ARBA" id="ARBA00004496"/>
    </source>
</evidence>
<dbReference type="UniPathway" id="UPA00392"/>
<evidence type="ECO:0000256" key="8">
    <source>
        <dbReference type="ARBA" id="ARBA00052751"/>
    </source>
</evidence>
<dbReference type="NCBIfam" id="TIGR00113">
    <property type="entry name" value="queA"/>
    <property type="match status" value="1"/>
</dbReference>
<evidence type="ECO:0000256" key="3">
    <source>
        <dbReference type="ARBA" id="ARBA00011245"/>
    </source>
</evidence>
<dbReference type="AlphaFoldDB" id="A4BST9"/>
<dbReference type="GO" id="GO:0051075">
    <property type="term" value="F:S-adenosylmethionine:tRNA ribosyltransferase-isomerase activity"/>
    <property type="evidence" value="ECO:0007669"/>
    <property type="project" value="UniProtKB-EC"/>
</dbReference>
<keyword evidence="7 13" id="KW-0671">Queuosine biosynthesis</keyword>
<evidence type="ECO:0000256" key="4">
    <source>
        <dbReference type="ARBA" id="ARBA00022490"/>
    </source>
</evidence>
<comment type="caution">
    <text evidence="14">The sequence shown here is derived from an EMBL/GenBank/DDBJ whole genome shotgun (WGS) entry which is preliminary data.</text>
</comment>
<organism evidence="14 15">
    <name type="scientific">Nitrococcus mobilis Nb-231</name>
    <dbReference type="NCBI Taxonomy" id="314278"/>
    <lineage>
        <taxon>Bacteria</taxon>
        <taxon>Pseudomonadati</taxon>
        <taxon>Pseudomonadota</taxon>
        <taxon>Gammaproteobacteria</taxon>
        <taxon>Chromatiales</taxon>
        <taxon>Ectothiorhodospiraceae</taxon>
        <taxon>Nitrococcus</taxon>
    </lineage>
</organism>
<dbReference type="InterPro" id="IPR042119">
    <property type="entry name" value="QueA_dom2"/>
</dbReference>
<dbReference type="EC" id="2.4.99.17" evidence="10 13"/>
<evidence type="ECO:0000256" key="11">
    <source>
        <dbReference type="ARBA" id="ARBA00069325"/>
    </source>
</evidence>
<dbReference type="EMBL" id="AAOF01000011">
    <property type="protein sequence ID" value="EAR21183.1"/>
    <property type="molecule type" value="Genomic_DNA"/>
</dbReference>
<name>A4BST9_9GAMM</name>
<dbReference type="eggNOG" id="COG0809">
    <property type="taxonomic scope" value="Bacteria"/>
</dbReference>
<comment type="subcellular location">
    <subcellularLocation>
        <location evidence="1 13">Cytoplasm</location>
    </subcellularLocation>
</comment>
<evidence type="ECO:0000313" key="14">
    <source>
        <dbReference type="EMBL" id="EAR21183.1"/>
    </source>
</evidence>
<comment type="catalytic activity">
    <reaction evidence="8 13">
        <text>7-aminomethyl-7-carbaguanosine(34) in tRNA + S-adenosyl-L-methionine = epoxyqueuosine(34) in tRNA + adenine + L-methionine + 2 H(+)</text>
        <dbReference type="Rhea" id="RHEA:32155"/>
        <dbReference type="Rhea" id="RHEA-COMP:10342"/>
        <dbReference type="Rhea" id="RHEA-COMP:18582"/>
        <dbReference type="ChEBI" id="CHEBI:15378"/>
        <dbReference type="ChEBI" id="CHEBI:16708"/>
        <dbReference type="ChEBI" id="CHEBI:57844"/>
        <dbReference type="ChEBI" id="CHEBI:59789"/>
        <dbReference type="ChEBI" id="CHEBI:82833"/>
        <dbReference type="ChEBI" id="CHEBI:194443"/>
        <dbReference type="EC" id="2.4.99.17"/>
    </reaction>
</comment>
<sequence>MRVSDFHFELPDELIASTPLPERTASRLLVIDAATGACQDRRFDALVELLRRGDLLVVNDTRVIPARLYGVKESGGRVEVLLERLLDAHSALVHVRANKAPRPGTRLWLEEALPALVLGRQGELYRLRFETTEPLLELLERYGHVPLPPYLRRADTPVDRERYQTVFAARPGAVAAPTAGLHFDQALLQRLAQKGVAQARVTLHVGAGTFQPLRTERVEQHQMHAEYLEVDSAVCARVAQTRAQGGRVVAVGTTVVRALETAARSGALQPYRGETDLFIYPGYRFRTVDALITNFHLPGSSLLMLVCAFAGREPVLSAYRHAVAARYRFYSYGDAMFIHPAQSEARA</sequence>
<keyword evidence="6 13" id="KW-0949">S-adenosyl-L-methionine</keyword>
<comment type="function">
    <text evidence="13">Transfers and isomerizes the ribose moiety from AdoMet to the 7-aminomethyl group of 7-deazaguanine (preQ1-tRNA) to give epoxyqueuosine (oQ-tRNA).</text>
</comment>
<evidence type="ECO:0000313" key="15">
    <source>
        <dbReference type="Proteomes" id="UP000003374"/>
    </source>
</evidence>
<proteinExistence type="inferred from homology"/>
<dbReference type="GO" id="GO:0008616">
    <property type="term" value="P:tRNA queuosine(34) biosynthetic process"/>
    <property type="evidence" value="ECO:0007669"/>
    <property type="project" value="UniProtKB-UniRule"/>
</dbReference>
<dbReference type="Pfam" id="PF02547">
    <property type="entry name" value="Queuosine_synth"/>
    <property type="match status" value="1"/>
</dbReference>
<evidence type="ECO:0000256" key="5">
    <source>
        <dbReference type="ARBA" id="ARBA00022679"/>
    </source>
</evidence>
<dbReference type="Gene3D" id="3.40.1780.10">
    <property type="entry name" value="QueA-like"/>
    <property type="match status" value="1"/>
</dbReference>
<dbReference type="GO" id="GO:0005737">
    <property type="term" value="C:cytoplasm"/>
    <property type="evidence" value="ECO:0007669"/>
    <property type="project" value="UniProtKB-SubCell"/>
</dbReference>
<dbReference type="OrthoDB" id="9805933at2"/>
<evidence type="ECO:0000256" key="10">
    <source>
        <dbReference type="ARBA" id="ARBA00066503"/>
    </source>
</evidence>
<reference evidence="14 15" key="1">
    <citation type="submission" date="2006-02" db="EMBL/GenBank/DDBJ databases">
        <authorList>
            <person name="Waterbury J."/>
            <person name="Ferriera S."/>
            <person name="Johnson J."/>
            <person name="Kravitz S."/>
            <person name="Halpern A."/>
            <person name="Remington K."/>
            <person name="Beeson K."/>
            <person name="Tran B."/>
            <person name="Rogers Y.-H."/>
            <person name="Friedman R."/>
            <person name="Venter J.C."/>
        </authorList>
    </citation>
    <scope>NUCLEOTIDE SEQUENCE [LARGE SCALE GENOMIC DNA]</scope>
    <source>
        <strain evidence="14 15">Nb-231</strain>
    </source>
</reference>
<evidence type="ECO:0000256" key="7">
    <source>
        <dbReference type="ARBA" id="ARBA00022785"/>
    </source>
</evidence>
<dbReference type="SUPFAM" id="SSF111337">
    <property type="entry name" value="QueA-like"/>
    <property type="match status" value="1"/>
</dbReference>
<dbReference type="Proteomes" id="UP000003374">
    <property type="component" value="Unassembled WGS sequence"/>
</dbReference>
<dbReference type="NCBIfam" id="NF001140">
    <property type="entry name" value="PRK00147.1"/>
    <property type="match status" value="1"/>
</dbReference>
<dbReference type="InterPro" id="IPR042118">
    <property type="entry name" value="QueA_dom1"/>
</dbReference>
<protein>
    <recommendedName>
        <fullName evidence="11 13">S-adenosylmethionine:tRNA ribosyltransferase-isomerase</fullName>
        <ecNumber evidence="10 13">2.4.99.17</ecNumber>
    </recommendedName>
    <alternativeName>
        <fullName evidence="12 13">Queuosine biosynthesis protein QueA</fullName>
    </alternativeName>
</protein>
<dbReference type="InterPro" id="IPR003699">
    <property type="entry name" value="QueA"/>
</dbReference>
<dbReference type="RefSeq" id="WP_004998786.1">
    <property type="nucleotide sequence ID" value="NZ_CH672427.1"/>
</dbReference>
<dbReference type="PANTHER" id="PTHR30307:SF0">
    <property type="entry name" value="S-ADENOSYLMETHIONINE:TRNA RIBOSYLTRANSFERASE-ISOMERASE"/>
    <property type="match status" value="1"/>
</dbReference>
<keyword evidence="5 13" id="KW-0808">Transferase</keyword>